<dbReference type="EMBL" id="CADCWG010000014">
    <property type="protein sequence ID" value="CAA9535459.1"/>
    <property type="molecule type" value="Genomic_DNA"/>
</dbReference>
<dbReference type="AlphaFoldDB" id="A0A6J4TY77"/>
<gene>
    <name evidence="2" type="ORF">AVDCRST_MAG49-415</name>
</gene>
<name>A0A6J4TY77_9BACT</name>
<feature type="compositionally biased region" description="Basic residues" evidence="1">
    <location>
        <begin position="1"/>
        <end position="15"/>
    </location>
</feature>
<feature type="non-terminal residue" evidence="2">
    <location>
        <position position="1"/>
    </location>
</feature>
<evidence type="ECO:0000256" key="1">
    <source>
        <dbReference type="SAM" id="MobiDB-lite"/>
    </source>
</evidence>
<feature type="non-terminal residue" evidence="2">
    <location>
        <position position="63"/>
    </location>
</feature>
<feature type="compositionally biased region" description="Low complexity" evidence="1">
    <location>
        <begin position="18"/>
        <end position="28"/>
    </location>
</feature>
<feature type="region of interest" description="Disordered" evidence="1">
    <location>
        <begin position="1"/>
        <end position="63"/>
    </location>
</feature>
<accession>A0A6J4TY77</accession>
<proteinExistence type="predicted"/>
<feature type="compositionally biased region" description="Low complexity" evidence="1">
    <location>
        <begin position="43"/>
        <end position="63"/>
    </location>
</feature>
<protein>
    <submittedName>
        <fullName evidence="2">Uncharacterized protein</fullName>
    </submittedName>
</protein>
<evidence type="ECO:0000313" key="2">
    <source>
        <dbReference type="EMBL" id="CAA9535459.1"/>
    </source>
</evidence>
<sequence>VRWTPRPRGRHRRGGGPRCRPCPLGRGRSVQRSAESSARSHRPLGPAPIDGAIGPPKATGRRL</sequence>
<organism evidence="2">
    <name type="scientific">uncultured Thermomicrobiales bacterium</name>
    <dbReference type="NCBI Taxonomy" id="1645740"/>
    <lineage>
        <taxon>Bacteria</taxon>
        <taxon>Pseudomonadati</taxon>
        <taxon>Thermomicrobiota</taxon>
        <taxon>Thermomicrobia</taxon>
        <taxon>Thermomicrobiales</taxon>
        <taxon>environmental samples</taxon>
    </lineage>
</organism>
<reference evidence="2" key="1">
    <citation type="submission" date="2020-02" db="EMBL/GenBank/DDBJ databases">
        <authorList>
            <person name="Meier V. D."/>
        </authorList>
    </citation>
    <scope>NUCLEOTIDE SEQUENCE</scope>
    <source>
        <strain evidence="2">AVDCRST_MAG49</strain>
    </source>
</reference>